<reference evidence="6 7" key="1">
    <citation type="journal article" date="2019" name="Nat. Ecol. Evol.">
        <title>Megaphylogeny resolves global patterns of mushroom evolution.</title>
        <authorList>
            <person name="Varga T."/>
            <person name="Krizsan K."/>
            <person name="Foldi C."/>
            <person name="Dima B."/>
            <person name="Sanchez-Garcia M."/>
            <person name="Sanchez-Ramirez S."/>
            <person name="Szollosi G.J."/>
            <person name="Szarkandi J.G."/>
            <person name="Papp V."/>
            <person name="Albert L."/>
            <person name="Andreopoulos W."/>
            <person name="Angelini C."/>
            <person name="Antonin V."/>
            <person name="Barry K.W."/>
            <person name="Bougher N.L."/>
            <person name="Buchanan P."/>
            <person name="Buyck B."/>
            <person name="Bense V."/>
            <person name="Catcheside P."/>
            <person name="Chovatia M."/>
            <person name="Cooper J."/>
            <person name="Damon W."/>
            <person name="Desjardin D."/>
            <person name="Finy P."/>
            <person name="Geml J."/>
            <person name="Haridas S."/>
            <person name="Hughes K."/>
            <person name="Justo A."/>
            <person name="Karasinski D."/>
            <person name="Kautmanova I."/>
            <person name="Kiss B."/>
            <person name="Kocsube S."/>
            <person name="Kotiranta H."/>
            <person name="LaButti K.M."/>
            <person name="Lechner B.E."/>
            <person name="Liimatainen K."/>
            <person name="Lipzen A."/>
            <person name="Lukacs Z."/>
            <person name="Mihaltcheva S."/>
            <person name="Morgado L.N."/>
            <person name="Niskanen T."/>
            <person name="Noordeloos M.E."/>
            <person name="Ohm R.A."/>
            <person name="Ortiz-Santana B."/>
            <person name="Ovrebo C."/>
            <person name="Racz N."/>
            <person name="Riley R."/>
            <person name="Savchenko A."/>
            <person name="Shiryaev A."/>
            <person name="Soop K."/>
            <person name="Spirin V."/>
            <person name="Szebenyi C."/>
            <person name="Tomsovsky M."/>
            <person name="Tulloss R.E."/>
            <person name="Uehling J."/>
            <person name="Grigoriev I.V."/>
            <person name="Vagvolgyi C."/>
            <person name="Papp T."/>
            <person name="Martin F.M."/>
            <person name="Miettinen O."/>
            <person name="Hibbett D.S."/>
            <person name="Nagy L.G."/>
        </authorList>
    </citation>
    <scope>NUCLEOTIDE SEQUENCE [LARGE SCALE GENOMIC DNA]</scope>
    <source>
        <strain evidence="6 7">CBS 166.37</strain>
    </source>
</reference>
<dbReference type="SUPFAM" id="SSF103473">
    <property type="entry name" value="MFS general substrate transporter"/>
    <property type="match status" value="1"/>
</dbReference>
<dbReference type="PANTHER" id="PTHR23502:SF22">
    <property type="entry name" value="MAJOR FACILITATOR SUPERFAMILY (MFS) PROFILE DOMAIN-CONTAINING PROTEIN"/>
    <property type="match status" value="1"/>
</dbReference>
<dbReference type="PANTHER" id="PTHR23502">
    <property type="entry name" value="MAJOR FACILITATOR SUPERFAMILY"/>
    <property type="match status" value="1"/>
</dbReference>
<evidence type="ECO:0000313" key="6">
    <source>
        <dbReference type="EMBL" id="TFK41694.1"/>
    </source>
</evidence>
<dbReference type="GO" id="GO:0022857">
    <property type="term" value="F:transmembrane transporter activity"/>
    <property type="evidence" value="ECO:0007669"/>
    <property type="project" value="InterPro"/>
</dbReference>
<sequence>MSLNEKLASSSTNSSATDVSEIDLLSFHEKRAGRLIIDPAEAKIELGERVASKLKLSKDGTKVLWPQPTDDPEDPQNWSDRRKAFQLIIIILTSIVPDMNSAIGIAAIFGLAEQYDTTPGVINNLTSNWSIFLTAWGGLFAVMLMRRYGRLPVLFWSQVAAVAFMAGATFAPTLKVFAAMRCLTGFFGTVPQVTGLYILNFWTMGLVISPFLAPFAFGFLCARASWRWAYGIGTLYDLIVVILIFCFLEETMYDRTVKPIPQRPTTGLRYRAETLIGITGVKMAKYRASWTDAITSPFNVIWRPQIIGILLFETVLFGFGIGVIVTMVVFLSAPPFSFNQDQIAGIYATPIVSVIMGELIGRYLNDWIMNISIRRNNGVFEAQNRLWACYLSALLQMTGFLTLGAALQHHLSVGAIIMGWGIAEVGIMIGTVSVYAYCNDCFPKHQGEISALLTLARILGGFSVAYFQIPWATKNGALQTFGVEAAIVMSVFILVVPFLQIKGASLRARYSI</sequence>
<evidence type="ECO:0000256" key="4">
    <source>
        <dbReference type="ARBA" id="ARBA00023136"/>
    </source>
</evidence>
<feature type="transmembrane region" description="Helical" evidence="5">
    <location>
        <begin position="343"/>
        <end position="365"/>
    </location>
</feature>
<feature type="transmembrane region" description="Helical" evidence="5">
    <location>
        <begin position="129"/>
        <end position="146"/>
    </location>
</feature>
<evidence type="ECO:0000256" key="3">
    <source>
        <dbReference type="ARBA" id="ARBA00022989"/>
    </source>
</evidence>
<keyword evidence="4 5" id="KW-0472">Membrane</keyword>
<protein>
    <submittedName>
        <fullName evidence="6">MFS general substrate transporter</fullName>
    </submittedName>
</protein>
<evidence type="ECO:0000256" key="5">
    <source>
        <dbReference type="SAM" id="Phobius"/>
    </source>
</evidence>
<keyword evidence="2 5" id="KW-0812">Transmembrane</keyword>
<dbReference type="STRING" id="68775.A0A5C3M8C5"/>
<evidence type="ECO:0000256" key="1">
    <source>
        <dbReference type="ARBA" id="ARBA00004141"/>
    </source>
</evidence>
<dbReference type="InterPro" id="IPR011701">
    <property type="entry name" value="MFS"/>
</dbReference>
<proteinExistence type="predicted"/>
<feature type="transmembrane region" description="Helical" evidence="5">
    <location>
        <begin position="413"/>
        <end position="437"/>
    </location>
</feature>
<feature type="transmembrane region" description="Helical" evidence="5">
    <location>
        <begin position="153"/>
        <end position="172"/>
    </location>
</feature>
<evidence type="ECO:0000256" key="2">
    <source>
        <dbReference type="ARBA" id="ARBA00022692"/>
    </source>
</evidence>
<feature type="transmembrane region" description="Helical" evidence="5">
    <location>
        <begin position="228"/>
        <end position="248"/>
    </location>
</feature>
<feature type="transmembrane region" description="Helical" evidence="5">
    <location>
        <begin position="481"/>
        <end position="499"/>
    </location>
</feature>
<feature type="transmembrane region" description="Helical" evidence="5">
    <location>
        <begin position="178"/>
        <end position="199"/>
    </location>
</feature>
<keyword evidence="7" id="KW-1185">Reference proteome</keyword>
<accession>A0A5C3M8C5</accession>
<comment type="subcellular location">
    <subcellularLocation>
        <location evidence="1">Membrane</location>
        <topology evidence="1">Multi-pass membrane protein</topology>
    </subcellularLocation>
</comment>
<dbReference type="GO" id="GO:0005886">
    <property type="term" value="C:plasma membrane"/>
    <property type="evidence" value="ECO:0007669"/>
    <property type="project" value="TreeGrafter"/>
</dbReference>
<feature type="transmembrane region" description="Helical" evidence="5">
    <location>
        <begin position="306"/>
        <end position="331"/>
    </location>
</feature>
<keyword evidence="3 5" id="KW-1133">Transmembrane helix</keyword>
<dbReference type="Proteomes" id="UP000308652">
    <property type="component" value="Unassembled WGS sequence"/>
</dbReference>
<dbReference type="InterPro" id="IPR036259">
    <property type="entry name" value="MFS_trans_sf"/>
</dbReference>
<dbReference type="Pfam" id="PF07690">
    <property type="entry name" value="MFS_1"/>
    <property type="match status" value="1"/>
</dbReference>
<organism evidence="6 7">
    <name type="scientific">Crucibulum laeve</name>
    <dbReference type="NCBI Taxonomy" id="68775"/>
    <lineage>
        <taxon>Eukaryota</taxon>
        <taxon>Fungi</taxon>
        <taxon>Dikarya</taxon>
        <taxon>Basidiomycota</taxon>
        <taxon>Agaricomycotina</taxon>
        <taxon>Agaricomycetes</taxon>
        <taxon>Agaricomycetidae</taxon>
        <taxon>Agaricales</taxon>
        <taxon>Agaricineae</taxon>
        <taxon>Nidulariaceae</taxon>
        <taxon>Crucibulum</taxon>
    </lineage>
</organism>
<dbReference type="EMBL" id="ML213594">
    <property type="protein sequence ID" value="TFK41694.1"/>
    <property type="molecule type" value="Genomic_DNA"/>
</dbReference>
<feature type="transmembrane region" description="Helical" evidence="5">
    <location>
        <begin position="206"/>
        <end position="222"/>
    </location>
</feature>
<feature type="transmembrane region" description="Helical" evidence="5">
    <location>
        <begin position="386"/>
        <end position="407"/>
    </location>
</feature>
<feature type="transmembrane region" description="Helical" evidence="5">
    <location>
        <begin position="87"/>
        <end position="109"/>
    </location>
</feature>
<feature type="transmembrane region" description="Helical" evidence="5">
    <location>
        <begin position="449"/>
        <end position="469"/>
    </location>
</feature>
<gene>
    <name evidence="6" type="ORF">BDQ12DRAFT_720526</name>
</gene>
<dbReference type="OrthoDB" id="2533084at2759"/>
<dbReference type="Gene3D" id="1.20.1250.20">
    <property type="entry name" value="MFS general substrate transporter like domains"/>
    <property type="match status" value="1"/>
</dbReference>
<name>A0A5C3M8C5_9AGAR</name>
<dbReference type="AlphaFoldDB" id="A0A5C3M8C5"/>
<evidence type="ECO:0000313" key="7">
    <source>
        <dbReference type="Proteomes" id="UP000308652"/>
    </source>
</evidence>